<name>Q6IGT8_DROME</name>
<protein>
    <submittedName>
        <fullName evidence="1">HDC05254</fullName>
    </submittedName>
</protein>
<dbReference type="OrthoDB" id="5873834at2759"/>
<evidence type="ECO:0000313" key="1">
    <source>
        <dbReference type="EMBL" id="DAA02376.1"/>
    </source>
</evidence>
<dbReference type="AlphaFoldDB" id="Q6IGT8"/>
<dbReference type="EMBL" id="BK003678">
    <property type="protein sequence ID" value="DAA02376.1"/>
    <property type="molecule type" value="Genomic_DNA"/>
</dbReference>
<organism evidence="1">
    <name type="scientific">Drosophila melanogaster</name>
    <name type="common">Fruit fly</name>
    <dbReference type="NCBI Taxonomy" id="7227"/>
    <lineage>
        <taxon>Eukaryota</taxon>
        <taxon>Metazoa</taxon>
        <taxon>Ecdysozoa</taxon>
        <taxon>Arthropoda</taxon>
        <taxon>Hexapoda</taxon>
        <taxon>Insecta</taxon>
        <taxon>Pterygota</taxon>
        <taxon>Neoptera</taxon>
        <taxon>Endopterygota</taxon>
        <taxon>Diptera</taxon>
        <taxon>Brachycera</taxon>
        <taxon>Muscomorpha</taxon>
        <taxon>Ephydroidea</taxon>
        <taxon>Drosophilidae</taxon>
        <taxon>Drosophila</taxon>
        <taxon>Sophophora</taxon>
    </lineage>
</organism>
<proteinExistence type="predicted"/>
<sequence length="212" mass="24202">MKLLAWLACRIHEIQIHLSDCVRSSNETVVSAERDDLLFVFPTTGTLCVWYTNKIDITELVEKLRYCTSRMRGEVHGLNARQQQKPANQPVFVAKCSQTKYEIPITINRTESPRTIRTLSPKSQFSGRRRTAGTVERPIPQHTPICTSPPRDSVRNLAINITIMDRDSLPRVPDTHGDVVDEKLFSDLYIRTSWVDAQVALDQIDKNIETLN</sequence>
<accession>Q6IGT8</accession>
<reference evidence="1" key="1">
    <citation type="journal article" date="2003" name="Genome Biol.">
        <title>An integrated gene annotation and transcriptional profiling approach towards the full gene content of the Drosophila genome.</title>
        <authorList>
            <person name="Hild M."/>
            <person name="Beckmann B."/>
            <person name="Haas S.A."/>
            <person name="Koch B."/>
            <person name="Solovyev V."/>
            <person name="Busold C."/>
            <person name="Fellenberg K."/>
            <person name="Boutros M."/>
            <person name="Vingron M."/>
            <person name="Sauer F."/>
            <person name="Hoheisel J.D."/>
            <person name="Paro R."/>
        </authorList>
    </citation>
    <scope>NUCLEOTIDE SEQUENCE</scope>
</reference>
<gene>
    <name evidence="1" type="ORF">HDC05254</name>
</gene>
<dbReference type="ExpressionAtlas" id="Q6IGT8">
    <property type="expression patterns" value="baseline and differential"/>
</dbReference>
<dbReference type="VEuPathDB" id="VectorBase:FBgn0003892"/>